<dbReference type="GO" id="GO:0030288">
    <property type="term" value="C:outer membrane-bounded periplasmic space"/>
    <property type="evidence" value="ECO:0007669"/>
    <property type="project" value="TreeGrafter"/>
</dbReference>
<dbReference type="EMBL" id="CP039690">
    <property type="protein sequence ID" value="QCI67021.1"/>
    <property type="molecule type" value="Genomic_DNA"/>
</dbReference>
<organism evidence="3 4">
    <name type="scientific">Phreatobacter stygius</name>
    <dbReference type="NCBI Taxonomy" id="1940610"/>
    <lineage>
        <taxon>Bacteria</taxon>
        <taxon>Pseudomonadati</taxon>
        <taxon>Pseudomonadota</taxon>
        <taxon>Alphaproteobacteria</taxon>
        <taxon>Hyphomicrobiales</taxon>
        <taxon>Phreatobacteraceae</taxon>
        <taxon>Phreatobacter</taxon>
    </lineage>
</organism>
<accession>A0A4D7B2F7</accession>
<keyword evidence="4" id="KW-1185">Reference proteome</keyword>
<dbReference type="Gene3D" id="3.40.190.10">
    <property type="entry name" value="Periplasmic binding protein-like II"/>
    <property type="match status" value="2"/>
</dbReference>
<dbReference type="AlphaFoldDB" id="A0A4D7B2F7"/>
<sequence>MSHDLTRRMLLASGAAAAVSSLAGTAGAQEAKLAVSWYPGLLGANFKRAFLDTFAEKDKVQVTEAWDSPRFTQMQAGRARPNTDVAAFIDVLMPLVARSGLVARLDPAKIPNLAKVDPALLIWDGQAVPAAYGSWGIVYNAKRVTTPLKSWGDLLRADLKGRVSHPNITYNSSVYSLDALARLGGGGLKSPEAGMKAIRQIRTSGPGLWEQESVAVGWLKTEEIWATPYFSGNVLALMQDRDLPELKFVVPEEGAYAVPLNVTKVANSQNPALADRFIDHLLGTEAQAAWIVNGRSRPANRDVPVPRDIADSVPEISRLHRIDWQYFAENRNALVNAWNEIVNR</sequence>
<keyword evidence="1 2" id="KW-0732">Signal</keyword>
<name>A0A4D7B2F7_9HYPH</name>
<feature type="chain" id="PRO_5020884849" evidence="2">
    <location>
        <begin position="29"/>
        <end position="344"/>
    </location>
</feature>
<dbReference type="InterPro" id="IPR006311">
    <property type="entry name" value="TAT_signal"/>
</dbReference>
<dbReference type="PANTHER" id="PTHR30006">
    <property type="entry name" value="THIAMINE-BINDING PERIPLASMIC PROTEIN-RELATED"/>
    <property type="match status" value="1"/>
</dbReference>
<protein>
    <submittedName>
        <fullName evidence="3">Extracellular solute-binding protein</fullName>
    </submittedName>
</protein>
<dbReference type="PROSITE" id="PS51318">
    <property type="entry name" value="TAT"/>
    <property type="match status" value="1"/>
</dbReference>
<proteinExistence type="predicted"/>
<dbReference type="PANTHER" id="PTHR30006:SF2">
    <property type="entry name" value="ABC TRANSPORTER SUBSTRATE-BINDING PROTEIN"/>
    <property type="match status" value="1"/>
</dbReference>
<dbReference type="RefSeq" id="WP_136962459.1">
    <property type="nucleotide sequence ID" value="NZ_CP039690.1"/>
</dbReference>
<evidence type="ECO:0000256" key="2">
    <source>
        <dbReference type="SAM" id="SignalP"/>
    </source>
</evidence>
<feature type="signal peptide" evidence="2">
    <location>
        <begin position="1"/>
        <end position="28"/>
    </location>
</feature>
<dbReference type="SUPFAM" id="SSF53850">
    <property type="entry name" value="Periplasmic binding protein-like II"/>
    <property type="match status" value="1"/>
</dbReference>
<evidence type="ECO:0000313" key="3">
    <source>
        <dbReference type="EMBL" id="QCI67021.1"/>
    </source>
</evidence>
<dbReference type="GO" id="GO:0030976">
    <property type="term" value="F:thiamine pyrophosphate binding"/>
    <property type="evidence" value="ECO:0007669"/>
    <property type="project" value="TreeGrafter"/>
</dbReference>
<dbReference type="GO" id="GO:0015888">
    <property type="term" value="P:thiamine transport"/>
    <property type="evidence" value="ECO:0007669"/>
    <property type="project" value="TreeGrafter"/>
</dbReference>
<reference evidence="3 4" key="1">
    <citation type="submission" date="2019-04" db="EMBL/GenBank/DDBJ databases">
        <title>Phreatobacter aquaticus sp. nov.</title>
        <authorList>
            <person name="Choi A."/>
        </authorList>
    </citation>
    <scope>NUCLEOTIDE SEQUENCE [LARGE SCALE GENOMIC DNA]</scope>
    <source>
        <strain evidence="3 4">KCTC 52518</strain>
    </source>
</reference>
<dbReference type="Proteomes" id="UP000298781">
    <property type="component" value="Chromosome"/>
</dbReference>
<gene>
    <name evidence="3" type="ORF">E8M01_23895</name>
</gene>
<evidence type="ECO:0000256" key="1">
    <source>
        <dbReference type="ARBA" id="ARBA00022729"/>
    </source>
</evidence>
<dbReference type="KEGG" id="pstg:E8M01_23895"/>
<dbReference type="OrthoDB" id="9766989at2"/>
<dbReference type="GO" id="GO:0030975">
    <property type="term" value="F:thiamine binding"/>
    <property type="evidence" value="ECO:0007669"/>
    <property type="project" value="TreeGrafter"/>
</dbReference>
<dbReference type="Pfam" id="PF13343">
    <property type="entry name" value="SBP_bac_6"/>
    <property type="match status" value="1"/>
</dbReference>
<evidence type="ECO:0000313" key="4">
    <source>
        <dbReference type="Proteomes" id="UP000298781"/>
    </source>
</evidence>